<protein>
    <submittedName>
        <fullName evidence="2">Uncharacterized protein</fullName>
    </submittedName>
</protein>
<dbReference type="Proteomes" id="UP000887565">
    <property type="component" value="Unplaced"/>
</dbReference>
<keyword evidence="1" id="KW-1185">Reference proteome</keyword>
<dbReference type="WBParaSite" id="nRc.2.0.1.t31671-RA">
    <property type="protein sequence ID" value="nRc.2.0.1.t31671-RA"/>
    <property type="gene ID" value="nRc.2.0.1.g31671"/>
</dbReference>
<organism evidence="1 2">
    <name type="scientific">Romanomermis culicivorax</name>
    <name type="common">Nematode worm</name>
    <dbReference type="NCBI Taxonomy" id="13658"/>
    <lineage>
        <taxon>Eukaryota</taxon>
        <taxon>Metazoa</taxon>
        <taxon>Ecdysozoa</taxon>
        <taxon>Nematoda</taxon>
        <taxon>Enoplea</taxon>
        <taxon>Dorylaimia</taxon>
        <taxon>Mermithida</taxon>
        <taxon>Mermithoidea</taxon>
        <taxon>Mermithidae</taxon>
        <taxon>Romanomermis</taxon>
    </lineage>
</organism>
<accession>A0A915JYW4</accession>
<proteinExistence type="predicted"/>
<evidence type="ECO:0000313" key="2">
    <source>
        <dbReference type="WBParaSite" id="nRc.2.0.1.t31671-RA"/>
    </source>
</evidence>
<evidence type="ECO:0000313" key="1">
    <source>
        <dbReference type="Proteomes" id="UP000887565"/>
    </source>
</evidence>
<sequence>MSFNRYYSR</sequence>
<reference evidence="2" key="1">
    <citation type="submission" date="2022-11" db="UniProtKB">
        <authorList>
            <consortium name="WormBaseParasite"/>
        </authorList>
    </citation>
    <scope>IDENTIFICATION</scope>
</reference>
<name>A0A915JYW4_ROMCU</name>